<dbReference type="Pfam" id="PF00106">
    <property type="entry name" value="adh_short"/>
    <property type="match status" value="1"/>
</dbReference>
<dbReference type="Gene3D" id="3.40.50.720">
    <property type="entry name" value="NAD(P)-binding Rossmann-like Domain"/>
    <property type="match status" value="1"/>
</dbReference>
<dbReference type="Proteomes" id="UP000801864">
    <property type="component" value="Unassembled WGS sequence"/>
</dbReference>
<dbReference type="AlphaFoldDB" id="A0A9P4X2N8"/>
<protein>
    <submittedName>
        <fullName evidence="1">Uncharacterized protein</fullName>
    </submittedName>
</protein>
<reference evidence="1 2" key="1">
    <citation type="submission" date="2018-06" db="EMBL/GenBank/DDBJ databases">
        <title>Genome analysis of cellulolytic fungus Trichoderma lentiforme CFAM-422.</title>
        <authorList>
            <person name="Steindorff A.S."/>
            <person name="Formighieri E.F."/>
            <person name="Midorikawa G.E.O."/>
            <person name="Tamietti M.S."/>
            <person name="Ramos E.Z."/>
            <person name="Silva A.S."/>
            <person name="Bon E.P.S."/>
            <person name="Mendes T.D."/>
            <person name="Damaso M.C.T."/>
            <person name="Favaro L.C.L."/>
        </authorList>
    </citation>
    <scope>NUCLEOTIDE SEQUENCE [LARGE SCALE GENOMIC DNA]</scope>
    <source>
        <strain evidence="1 2">CFAM-422</strain>
    </source>
</reference>
<dbReference type="SUPFAM" id="SSF51735">
    <property type="entry name" value="NAD(P)-binding Rossmann-fold domains"/>
    <property type="match status" value="1"/>
</dbReference>
<keyword evidence="2" id="KW-1185">Reference proteome</keyword>
<organism evidence="1 2">
    <name type="scientific">Trichoderma lentiforme</name>
    <dbReference type="NCBI Taxonomy" id="1567552"/>
    <lineage>
        <taxon>Eukaryota</taxon>
        <taxon>Fungi</taxon>
        <taxon>Dikarya</taxon>
        <taxon>Ascomycota</taxon>
        <taxon>Pezizomycotina</taxon>
        <taxon>Sordariomycetes</taxon>
        <taxon>Hypocreomycetidae</taxon>
        <taxon>Hypocreales</taxon>
        <taxon>Hypocreaceae</taxon>
        <taxon>Trichoderma</taxon>
    </lineage>
</organism>
<dbReference type="GO" id="GO:0016616">
    <property type="term" value="F:oxidoreductase activity, acting on the CH-OH group of donors, NAD or NADP as acceptor"/>
    <property type="evidence" value="ECO:0007669"/>
    <property type="project" value="TreeGrafter"/>
</dbReference>
<name>A0A9P4X2N8_9HYPO</name>
<sequence length="140" mass="14979">MAFETNVIGNGAVTDNFIPLLRQSTSGKIIFLTSGLGSFTQATDPSNGFYNLDAFSYRASKAALNMLMVEWARVLGKDGIKVWGVCPGFCATNLSGDAEAAKEMGGKDPSLGALVVLDVVEGRRERDVGRVVFDTGVRPW</sequence>
<dbReference type="PANTHER" id="PTHR45458">
    <property type="entry name" value="SHORT-CHAIN DEHYDROGENASE/REDUCTASE SDR"/>
    <property type="match status" value="1"/>
</dbReference>
<dbReference type="PANTHER" id="PTHR45458:SF1">
    <property type="entry name" value="SHORT CHAIN DEHYDROGENASE"/>
    <property type="match status" value="1"/>
</dbReference>
<evidence type="ECO:0000313" key="2">
    <source>
        <dbReference type="Proteomes" id="UP000801864"/>
    </source>
</evidence>
<dbReference type="PRINTS" id="PR00081">
    <property type="entry name" value="GDHRDH"/>
</dbReference>
<comment type="caution">
    <text evidence="1">The sequence shown here is derived from an EMBL/GenBank/DDBJ whole genome shotgun (WGS) entry which is preliminary data.</text>
</comment>
<evidence type="ECO:0000313" key="1">
    <source>
        <dbReference type="EMBL" id="KAF3057589.1"/>
    </source>
</evidence>
<dbReference type="InterPro" id="IPR036291">
    <property type="entry name" value="NAD(P)-bd_dom_sf"/>
</dbReference>
<dbReference type="InterPro" id="IPR002347">
    <property type="entry name" value="SDR_fam"/>
</dbReference>
<accession>A0A9P4X2N8</accession>
<dbReference type="EMBL" id="QLNT01000029">
    <property type="protein sequence ID" value="KAF3057589.1"/>
    <property type="molecule type" value="Genomic_DNA"/>
</dbReference>
<proteinExistence type="predicted"/>
<dbReference type="InterPro" id="IPR052184">
    <property type="entry name" value="SDR_enzymes"/>
</dbReference>
<gene>
    <name evidence="1" type="ORF">CFAM422_012440</name>
</gene>